<feature type="signal peptide" evidence="1">
    <location>
        <begin position="1"/>
        <end position="18"/>
    </location>
</feature>
<feature type="domain" description="DUF7223" evidence="2">
    <location>
        <begin position="281"/>
        <end position="488"/>
    </location>
</feature>
<sequence>MVFSALLIAALLPLAAQAANDWNKPCFGSCSWDITSGKGAGTVQLSGTQSGISDLTTAAGWTILDCDPKKADQDIRLVCHDPSKGCDHVNNDGAAGTIVRLPKNCSSVPFALVTRHWVHEDQSIPSHRRSLLFRRDASKHKVMGSTLSTSYHNGDHKTKGEVTLHIQGSSLAGAAGNFTQTPAHHKRGLTSWVKKSLQNLSSVHKNLKGTAPLNFNKNVPLFHKSLSCPQKGKTPAFGGEAKVELDSKISGTAHYAVAASGTLIPPKLKDFGLFVGFDMDLHGTLHLDTNLMGSLGTGKIPVFTTGIPGLDFPGLFSIGPTFNVNVEGTATLEADVKTDVDIDYKIKDVEVFFPPSGGKSKGSFVPGDSNVQLSVSPGVTAHGQIAAHLIPSLSFGINALAGKAKATIELDVDGDAAVDLTLAAAAKAAKTVKGKTAAKSTKSFGGCVGISSGLDVSARADADFLTVFDKSTSVDLFKKTFQLFKKCFGSSKRSARPSRSLEGLLNKRAGLSCPGAALEKVASITKTKVSGKNLH</sequence>
<evidence type="ECO:0000256" key="1">
    <source>
        <dbReference type="SAM" id="SignalP"/>
    </source>
</evidence>
<proteinExistence type="predicted"/>
<keyword evidence="1" id="KW-0732">Signal</keyword>
<reference evidence="3 4" key="1">
    <citation type="journal article" date="2015" name="Sci. Rep.">
        <title>Chromosome-level genome map provides insights into diverse defense mechanisms in the medicinal fungus Ganoderma sinense.</title>
        <authorList>
            <person name="Zhu Y."/>
            <person name="Xu J."/>
            <person name="Sun C."/>
            <person name="Zhou S."/>
            <person name="Xu H."/>
            <person name="Nelson D.R."/>
            <person name="Qian J."/>
            <person name="Song J."/>
            <person name="Luo H."/>
            <person name="Xiang L."/>
            <person name="Li Y."/>
            <person name="Xu Z."/>
            <person name="Ji A."/>
            <person name="Wang L."/>
            <person name="Lu S."/>
            <person name="Hayward A."/>
            <person name="Sun W."/>
            <person name="Li X."/>
            <person name="Schwartz D.C."/>
            <person name="Wang Y."/>
            <person name="Chen S."/>
        </authorList>
    </citation>
    <scope>NUCLEOTIDE SEQUENCE [LARGE SCALE GENOMIC DNA]</scope>
    <source>
        <strain evidence="3 4">ZZ0214-1</strain>
    </source>
</reference>
<comment type="caution">
    <text evidence="3">The sequence shown here is derived from an EMBL/GenBank/DDBJ whole genome shotgun (WGS) entry which is preliminary data.</text>
</comment>
<dbReference type="Pfam" id="PF23865">
    <property type="entry name" value="DUF7223"/>
    <property type="match status" value="1"/>
</dbReference>
<feature type="chain" id="PRO_5013963682" description="DUF7223 domain-containing protein" evidence="1">
    <location>
        <begin position="19"/>
        <end position="535"/>
    </location>
</feature>
<accession>A0A2G8S8C2</accession>
<name>A0A2G8S8C2_9APHY</name>
<protein>
    <recommendedName>
        <fullName evidence="2">DUF7223 domain-containing protein</fullName>
    </recommendedName>
</protein>
<dbReference type="OrthoDB" id="73875at2759"/>
<evidence type="ECO:0000313" key="4">
    <source>
        <dbReference type="Proteomes" id="UP000230002"/>
    </source>
</evidence>
<organism evidence="3 4">
    <name type="scientific">Ganoderma sinense ZZ0214-1</name>
    <dbReference type="NCBI Taxonomy" id="1077348"/>
    <lineage>
        <taxon>Eukaryota</taxon>
        <taxon>Fungi</taxon>
        <taxon>Dikarya</taxon>
        <taxon>Basidiomycota</taxon>
        <taxon>Agaricomycotina</taxon>
        <taxon>Agaricomycetes</taxon>
        <taxon>Polyporales</taxon>
        <taxon>Polyporaceae</taxon>
        <taxon>Ganoderma</taxon>
    </lineage>
</organism>
<dbReference type="STRING" id="1077348.A0A2G8S8C2"/>
<evidence type="ECO:0000259" key="2">
    <source>
        <dbReference type="Pfam" id="PF23865"/>
    </source>
</evidence>
<dbReference type="AlphaFoldDB" id="A0A2G8S8C2"/>
<evidence type="ECO:0000313" key="3">
    <source>
        <dbReference type="EMBL" id="PIL30030.1"/>
    </source>
</evidence>
<dbReference type="InterPro" id="IPR055647">
    <property type="entry name" value="DUF7223"/>
</dbReference>
<gene>
    <name evidence="3" type="ORF">GSI_07942</name>
</gene>
<dbReference type="EMBL" id="AYKW01000017">
    <property type="protein sequence ID" value="PIL30030.1"/>
    <property type="molecule type" value="Genomic_DNA"/>
</dbReference>
<keyword evidence="4" id="KW-1185">Reference proteome</keyword>
<dbReference type="Proteomes" id="UP000230002">
    <property type="component" value="Unassembled WGS sequence"/>
</dbReference>